<organism evidence="2 3">
    <name type="scientific">Litorivita pollutaquae</name>
    <dbReference type="NCBI Taxonomy" id="2200892"/>
    <lineage>
        <taxon>Bacteria</taxon>
        <taxon>Pseudomonadati</taxon>
        <taxon>Pseudomonadota</taxon>
        <taxon>Alphaproteobacteria</taxon>
        <taxon>Rhodobacterales</taxon>
        <taxon>Paracoccaceae</taxon>
        <taxon>Litorivita</taxon>
    </lineage>
</organism>
<evidence type="ECO:0000256" key="1">
    <source>
        <dbReference type="SAM" id="MobiDB-lite"/>
    </source>
</evidence>
<reference evidence="2 3" key="1">
    <citation type="submission" date="2018-05" db="EMBL/GenBank/DDBJ databases">
        <title>Oceanovita maritima gen. nov., sp. nov., a marine bacterium in the family Rhodobacteraceae isolated from surface seawater of Lundu port Xiamen, China.</title>
        <authorList>
            <person name="Hetharua B.H."/>
            <person name="Min D."/>
            <person name="Liao H."/>
            <person name="Tian Y."/>
        </authorList>
    </citation>
    <scope>NUCLEOTIDE SEQUENCE [LARGE SCALE GENOMIC DNA]</scope>
    <source>
        <strain evidence="2 3">FSX-11</strain>
    </source>
</reference>
<evidence type="ECO:0008006" key="4">
    <source>
        <dbReference type="Google" id="ProtNLM"/>
    </source>
</evidence>
<name>A0A2V4N3B2_9RHOB</name>
<gene>
    <name evidence="2" type="ORF">DI396_02290</name>
</gene>
<proteinExistence type="predicted"/>
<protein>
    <recommendedName>
        <fullName evidence="4">DUF2927 domain-containing protein</fullName>
    </recommendedName>
</protein>
<dbReference type="Proteomes" id="UP000248012">
    <property type="component" value="Unassembled WGS sequence"/>
</dbReference>
<comment type="caution">
    <text evidence="2">The sequence shown here is derived from an EMBL/GenBank/DDBJ whole genome shotgun (WGS) entry which is preliminary data.</text>
</comment>
<sequence length="289" mass="31673">MAPKSRPAGLIQPRPAPPAPSAASRNLAQYYARVQADLLAQGLLRMDGGGPDTPYTSDMLIRNFERIAFYDEYAPEAGLTASTGAVKSLRRWNGPVRIATEFGASVDAETRATANGEVRDYAARLARLTGHPIDMNARKPNFHVFFLGEDDRAAALPKIRALVPSISPASMQVLRDLERPIHCLVIAFSDNDASDSYNHAIALIRAEHPDILRRACIHEELAQGLGLGNDSPAARPSIFNDDDEFAYLTTHDEMLLKLLYDPRLKTGMSAEEARPILRILGREAMGDTL</sequence>
<dbReference type="AlphaFoldDB" id="A0A2V4N3B2"/>
<feature type="region of interest" description="Disordered" evidence="1">
    <location>
        <begin position="1"/>
        <end position="23"/>
    </location>
</feature>
<keyword evidence="3" id="KW-1185">Reference proteome</keyword>
<dbReference type="EMBL" id="QFVT01000002">
    <property type="protein sequence ID" value="PYC49254.1"/>
    <property type="molecule type" value="Genomic_DNA"/>
</dbReference>
<dbReference type="Pfam" id="PF11150">
    <property type="entry name" value="DUF2927"/>
    <property type="match status" value="1"/>
</dbReference>
<evidence type="ECO:0000313" key="2">
    <source>
        <dbReference type="EMBL" id="PYC49254.1"/>
    </source>
</evidence>
<evidence type="ECO:0000313" key="3">
    <source>
        <dbReference type="Proteomes" id="UP000248012"/>
    </source>
</evidence>
<dbReference type="InterPro" id="IPR021323">
    <property type="entry name" value="DUF2927"/>
</dbReference>
<dbReference type="OrthoDB" id="3295600at2"/>
<accession>A0A2V4N3B2</accession>